<dbReference type="PANTHER" id="PTHR13789">
    <property type="entry name" value="MONOOXYGENASE"/>
    <property type="match status" value="1"/>
</dbReference>
<keyword evidence="2" id="KW-0285">Flavoprotein</keyword>
<dbReference type="AlphaFoldDB" id="A0A370TBE5"/>
<dbReference type="SUPFAM" id="SSF51905">
    <property type="entry name" value="FAD/NAD(P)-binding domain"/>
    <property type="match status" value="1"/>
</dbReference>
<evidence type="ECO:0000256" key="5">
    <source>
        <dbReference type="ARBA" id="ARBA00023033"/>
    </source>
</evidence>
<organism evidence="7 8">
    <name type="scientific">Venustampulla echinocandica</name>
    <dbReference type="NCBI Taxonomy" id="2656787"/>
    <lineage>
        <taxon>Eukaryota</taxon>
        <taxon>Fungi</taxon>
        <taxon>Dikarya</taxon>
        <taxon>Ascomycota</taxon>
        <taxon>Pezizomycotina</taxon>
        <taxon>Leotiomycetes</taxon>
        <taxon>Helotiales</taxon>
        <taxon>Pleuroascaceae</taxon>
        <taxon>Venustampulla</taxon>
    </lineage>
</organism>
<keyword evidence="4" id="KW-0560">Oxidoreductase</keyword>
<evidence type="ECO:0000256" key="1">
    <source>
        <dbReference type="ARBA" id="ARBA00007992"/>
    </source>
</evidence>
<dbReference type="OrthoDB" id="16820at2759"/>
<evidence type="ECO:0000256" key="4">
    <source>
        <dbReference type="ARBA" id="ARBA00023002"/>
    </source>
</evidence>
<keyword evidence="3" id="KW-0274">FAD</keyword>
<accession>A0A370TBE5</accession>
<evidence type="ECO:0000256" key="2">
    <source>
        <dbReference type="ARBA" id="ARBA00022630"/>
    </source>
</evidence>
<protein>
    <recommendedName>
        <fullName evidence="6">FAD-binding domain-containing protein</fullName>
    </recommendedName>
</protein>
<gene>
    <name evidence="7" type="ORF">BP5553_09583</name>
</gene>
<evidence type="ECO:0000256" key="3">
    <source>
        <dbReference type="ARBA" id="ARBA00022827"/>
    </source>
</evidence>
<dbReference type="Proteomes" id="UP000254866">
    <property type="component" value="Unassembled WGS sequence"/>
</dbReference>
<evidence type="ECO:0000313" key="8">
    <source>
        <dbReference type="Proteomes" id="UP000254866"/>
    </source>
</evidence>
<dbReference type="FunFam" id="3.50.50.60:FF:000115">
    <property type="entry name" value="Salicylate hydroxylase, putative"/>
    <property type="match status" value="1"/>
</dbReference>
<comment type="caution">
    <text evidence="7">The sequence shown here is derived from an EMBL/GenBank/DDBJ whole genome shotgun (WGS) entry which is preliminary data.</text>
</comment>
<dbReference type="EMBL" id="NPIC01000012">
    <property type="protein sequence ID" value="RDL31374.1"/>
    <property type="molecule type" value="Genomic_DNA"/>
</dbReference>
<feature type="domain" description="FAD-binding" evidence="6">
    <location>
        <begin position="5"/>
        <end position="349"/>
    </location>
</feature>
<keyword evidence="8" id="KW-1185">Reference proteome</keyword>
<dbReference type="Pfam" id="PF01494">
    <property type="entry name" value="FAD_binding_3"/>
    <property type="match status" value="1"/>
</dbReference>
<proteinExistence type="inferred from homology"/>
<sequence length="442" mass="49032">MSHLHVIVVGAGLSGIATAISCTLAGHRVTVLESAKELAETGAGLQITPNSSRLLRGWDLEDSLWRNAAEPTYLSVRRYSDGATLAMGKAFNKNMRDRYGAPFLDLHRVDLQRALYNRAVSLGVIFEFNQKAESIDFDTPEVTTASGAKFRSDLIVAADGLWSRCRDCFVPENGAPLPTGDLAYRVVLSLDQIKDPELREWVSNPSVNFWIGPKAHAVAYSLRGGEMFNIVLLVPDDLPASVSRQSGSVEEMKALFSGWDPVLSKFLDIVQQVDKWKLMHRQELVSWVSDNGDACHPMLPYLAQGANSAIEDGAVLGYLLGKIETKKQIPQALKLYEQLRKARGETIAKETFKQRQAFHMPDGPEQEVRDELFLSQLNSGPTGDPFPSRWTCPQVQPWLYGYDAYAEVEEALKRAPILEVDDEISSQRGHSTKDKVSVKEAV</sequence>
<dbReference type="GO" id="GO:0004497">
    <property type="term" value="F:monooxygenase activity"/>
    <property type="evidence" value="ECO:0007669"/>
    <property type="project" value="UniProtKB-KW"/>
</dbReference>
<name>A0A370TBE5_9HELO</name>
<dbReference type="Gene3D" id="3.50.50.60">
    <property type="entry name" value="FAD/NAD(P)-binding domain"/>
    <property type="match status" value="1"/>
</dbReference>
<dbReference type="InterPro" id="IPR050493">
    <property type="entry name" value="FAD-dep_Monooxygenase_BioMet"/>
</dbReference>
<dbReference type="InterPro" id="IPR002938">
    <property type="entry name" value="FAD-bd"/>
</dbReference>
<evidence type="ECO:0000259" key="6">
    <source>
        <dbReference type="Pfam" id="PF01494"/>
    </source>
</evidence>
<dbReference type="InterPro" id="IPR036188">
    <property type="entry name" value="FAD/NAD-bd_sf"/>
</dbReference>
<evidence type="ECO:0000313" key="7">
    <source>
        <dbReference type="EMBL" id="RDL31374.1"/>
    </source>
</evidence>
<comment type="similarity">
    <text evidence="1">Belongs to the paxM FAD-dependent monooxygenase family.</text>
</comment>
<dbReference type="PANTHER" id="PTHR13789:SF238">
    <property type="entry name" value="PUTATIVE (AFU_ORTHOLOGUE AFUA_2G01680)-RELATED"/>
    <property type="match status" value="1"/>
</dbReference>
<dbReference type="GeneID" id="43602432"/>
<dbReference type="GO" id="GO:0071949">
    <property type="term" value="F:FAD binding"/>
    <property type="evidence" value="ECO:0007669"/>
    <property type="project" value="InterPro"/>
</dbReference>
<reference evidence="7 8" key="1">
    <citation type="journal article" date="2018" name="IMA Fungus">
        <title>IMA Genome-F 9: Draft genome sequence of Annulohypoxylon stygium, Aspergillus mulundensis, Berkeleyomyces basicola (syn. Thielaviopsis basicola), Ceratocystis smalleyi, two Cercospora beticola strains, Coleophoma cylindrospora, Fusarium fracticaudum, Phialophora cf. hyalina, and Morchella septimelata.</title>
        <authorList>
            <person name="Wingfield B.D."/>
            <person name="Bills G.F."/>
            <person name="Dong Y."/>
            <person name="Huang W."/>
            <person name="Nel W.J."/>
            <person name="Swalarsk-Parry B.S."/>
            <person name="Vaghefi N."/>
            <person name="Wilken P.M."/>
            <person name="An Z."/>
            <person name="de Beer Z.W."/>
            <person name="De Vos L."/>
            <person name="Chen L."/>
            <person name="Duong T.A."/>
            <person name="Gao Y."/>
            <person name="Hammerbacher A."/>
            <person name="Kikkert J.R."/>
            <person name="Li Y."/>
            <person name="Li H."/>
            <person name="Li K."/>
            <person name="Li Q."/>
            <person name="Liu X."/>
            <person name="Ma X."/>
            <person name="Naidoo K."/>
            <person name="Pethybridge S.J."/>
            <person name="Sun J."/>
            <person name="Steenkamp E.T."/>
            <person name="van der Nest M.A."/>
            <person name="van Wyk S."/>
            <person name="Wingfield M.J."/>
            <person name="Xiong C."/>
            <person name="Yue Q."/>
            <person name="Zhang X."/>
        </authorList>
    </citation>
    <scope>NUCLEOTIDE SEQUENCE [LARGE SCALE GENOMIC DNA]</scope>
    <source>
        <strain evidence="7 8">BP 5553</strain>
    </source>
</reference>
<dbReference type="SUPFAM" id="SSF54373">
    <property type="entry name" value="FAD-linked reductases, C-terminal domain"/>
    <property type="match status" value="1"/>
</dbReference>
<dbReference type="STRING" id="2656787.A0A370TBE5"/>
<dbReference type="RefSeq" id="XP_031865505.1">
    <property type="nucleotide sequence ID" value="XM_032018206.1"/>
</dbReference>
<keyword evidence="5" id="KW-0503">Monooxygenase</keyword>
<dbReference type="PRINTS" id="PR00420">
    <property type="entry name" value="RNGMNOXGNASE"/>
</dbReference>